<gene>
    <name evidence="1" type="ORF">F5148DRAFT_984567</name>
</gene>
<evidence type="ECO:0000313" key="1">
    <source>
        <dbReference type="EMBL" id="KAI9456081.1"/>
    </source>
</evidence>
<name>A0ACC0U0B0_9AGAM</name>
<accession>A0ACC0U0B0</accession>
<protein>
    <submittedName>
        <fullName evidence="1">FAD-binding domain-containing protein</fullName>
    </submittedName>
</protein>
<keyword evidence="2" id="KW-1185">Reference proteome</keyword>
<reference evidence="1" key="1">
    <citation type="submission" date="2021-03" db="EMBL/GenBank/DDBJ databases">
        <title>Evolutionary priming and transition to the ectomycorrhizal habit in an iconic lineage of mushroom-forming fungi: is preadaptation a requirement?</title>
        <authorList>
            <consortium name="DOE Joint Genome Institute"/>
            <person name="Looney B.P."/>
            <person name="Miyauchi S."/>
            <person name="Morin E."/>
            <person name="Drula E."/>
            <person name="Courty P.E."/>
            <person name="Chicoki N."/>
            <person name="Fauchery L."/>
            <person name="Kohler A."/>
            <person name="Kuo A."/>
            <person name="LaButti K."/>
            <person name="Pangilinan J."/>
            <person name="Lipzen A."/>
            <person name="Riley R."/>
            <person name="Andreopoulos W."/>
            <person name="He G."/>
            <person name="Johnson J."/>
            <person name="Barry K.W."/>
            <person name="Grigoriev I.V."/>
            <person name="Nagy L."/>
            <person name="Hibbett D."/>
            <person name="Henrissat B."/>
            <person name="Matheny P.B."/>
            <person name="Labbe J."/>
            <person name="Martin A.F."/>
        </authorList>
    </citation>
    <scope>NUCLEOTIDE SEQUENCE</scope>
    <source>
        <strain evidence="1">BPL698</strain>
    </source>
</reference>
<organism evidence="1 2">
    <name type="scientific">Russula earlei</name>
    <dbReference type="NCBI Taxonomy" id="71964"/>
    <lineage>
        <taxon>Eukaryota</taxon>
        <taxon>Fungi</taxon>
        <taxon>Dikarya</taxon>
        <taxon>Basidiomycota</taxon>
        <taxon>Agaricomycotina</taxon>
        <taxon>Agaricomycetes</taxon>
        <taxon>Russulales</taxon>
        <taxon>Russulaceae</taxon>
        <taxon>Russula</taxon>
    </lineage>
</organism>
<dbReference type="EMBL" id="JAGFNK010000242">
    <property type="protein sequence ID" value="KAI9456081.1"/>
    <property type="molecule type" value="Genomic_DNA"/>
</dbReference>
<sequence>MLGAAFLACILVLTRATLQGPSGFDLGNRAVQPRSPSSQDGYGATCEKIARSISSASQVFYPWSQDFDSDIAHWTNSSSQVSACSVEPGTPNDVGLILREIAHSRVSFAVKGGGHAYNPGFSSTLGVHISMARFKDIIIHEERGTVEIGAGLTWTDVYAYLVPKGLNVVGGRLNGVGVAGLTLGGGYSWKTNEYGLTMDTVTEFEVVLPCGEVKVVTEQDEDLWFALKGGFNNYGIVTKFTLKSHTQTDVWGALLSFGGDLADPAQTAFANYIAQQHDPRAAQLGSFVYSNGSVLFGISLFYDGPSPPEGLYDDLLNMPTTTKSIFNGSFTDFVSTQFIPLNKRAYFDGVPMLHYTKPIMEAFTNETQFWGDRLSQYDDNVLVAYGIDPFEPDILTHGGPSAYPPDRSRVFLPSSAYRGWTNESADEHMADSLRLSTAALIEAGTRDGQDLENAAPYVNYALFGTPLELMYGSEHLKRLAEIKQKYDPGDIMGLTGGWKL</sequence>
<dbReference type="Proteomes" id="UP001207468">
    <property type="component" value="Unassembled WGS sequence"/>
</dbReference>
<evidence type="ECO:0000313" key="2">
    <source>
        <dbReference type="Proteomes" id="UP001207468"/>
    </source>
</evidence>
<proteinExistence type="predicted"/>
<comment type="caution">
    <text evidence="1">The sequence shown here is derived from an EMBL/GenBank/DDBJ whole genome shotgun (WGS) entry which is preliminary data.</text>
</comment>